<comment type="similarity">
    <text evidence="1 7">Belongs to the peptidase M3 family.</text>
</comment>
<evidence type="ECO:0000313" key="10">
    <source>
        <dbReference type="Proteomes" id="UP001150538"/>
    </source>
</evidence>
<dbReference type="PANTHER" id="PTHR11804">
    <property type="entry name" value="PROTEASE M3 THIMET OLIGOPEPTIDASE-RELATED"/>
    <property type="match status" value="1"/>
</dbReference>
<sequence length="646" mass="75046">MELESLETLSQLNLTGKDIMNLSAILDLLRQKDTKISLTSPTTATFENIIVPYERVTHQFTKIVALVSLLYRVSDDMNARDACKYIFGKYSSYWKKRNSDPKFKRLFQTLRDTPETYESLTKDEAQVLEDIISIHDSFSPPKNSSSSDIENKLQELRTKWREKELEFMDNIKLDYPEEVEYTLNELRGLPEEFLKSREIKNQKLPIILARDQKPVILPQRYVLFVNDRDYDMVMNNAKSSRTRKGFHQLYQQRFPENCNLLLDILNIKQEIAKILGFKNYFEYTQHHSGISPSEKFMKQISQLKREVGDIAKWEIEDLIDFKRLYKCKKRSKRIIDPEIYAWDEAFFRNLIENSDTKQTSNTIVEEISMMPKDNSNQRHYDDDDGLTDPKEFGFMLESVMQGSFGLFYELFGLEFNRNMQAQPWHPDVLVYNVFNTSIATATDQPKSQVGTVYFDLYKRPGKVNEKFSIVMDPNPTKLNTTSVNSNESSASATDGSSIALCFNFTKPETKCSDGDAEVVITHKEVIEYFQQFGAIIQTLLVRFNYPTQANKILSGTSIGIETISKVFRYFAFDPYVLQKLAPLKSHQDIHGLIQKQKSVMLRSQRVQGIILECFERSVHQLSNPNISKLSLIQKAIYEEAKRLKED</sequence>
<keyword evidence="5 7" id="KW-0862">Zinc</keyword>
<evidence type="ECO:0000256" key="3">
    <source>
        <dbReference type="ARBA" id="ARBA00022723"/>
    </source>
</evidence>
<evidence type="ECO:0000256" key="2">
    <source>
        <dbReference type="ARBA" id="ARBA00022670"/>
    </source>
</evidence>
<dbReference type="GO" id="GO:0046872">
    <property type="term" value="F:metal ion binding"/>
    <property type="evidence" value="ECO:0007669"/>
    <property type="project" value="UniProtKB-UniRule"/>
</dbReference>
<dbReference type="AlphaFoldDB" id="A0A9W7ZK64"/>
<organism evidence="9 10">
    <name type="scientific">Mycoemilia scoparia</name>
    <dbReference type="NCBI Taxonomy" id="417184"/>
    <lineage>
        <taxon>Eukaryota</taxon>
        <taxon>Fungi</taxon>
        <taxon>Fungi incertae sedis</taxon>
        <taxon>Zoopagomycota</taxon>
        <taxon>Kickxellomycotina</taxon>
        <taxon>Kickxellomycetes</taxon>
        <taxon>Kickxellales</taxon>
        <taxon>Kickxellaceae</taxon>
        <taxon>Mycoemilia</taxon>
    </lineage>
</organism>
<gene>
    <name evidence="9" type="primary">PRD1_4</name>
    <name evidence="9" type="ORF">H4219_006270</name>
</gene>
<dbReference type="InterPro" id="IPR024077">
    <property type="entry name" value="Neurolysin/TOP_dom2"/>
</dbReference>
<dbReference type="Pfam" id="PF01432">
    <property type="entry name" value="Peptidase_M3"/>
    <property type="match status" value="1"/>
</dbReference>
<dbReference type="SUPFAM" id="SSF55486">
    <property type="entry name" value="Metalloproteases ('zincins'), catalytic domain"/>
    <property type="match status" value="1"/>
</dbReference>
<keyword evidence="3 7" id="KW-0479">Metal-binding</keyword>
<dbReference type="EC" id="3.4.24.37" evidence="9"/>
<name>A0A9W7ZK64_9FUNG</name>
<dbReference type="Gene3D" id="1.10.1370.10">
    <property type="entry name" value="Neurolysin, domain 3"/>
    <property type="match status" value="1"/>
</dbReference>
<dbReference type="InterPro" id="IPR001567">
    <property type="entry name" value="Pept_M3A_M3B_dom"/>
</dbReference>
<dbReference type="GO" id="GO:0006508">
    <property type="term" value="P:proteolysis"/>
    <property type="evidence" value="ECO:0007669"/>
    <property type="project" value="UniProtKB-KW"/>
</dbReference>
<accession>A0A9W7ZK64</accession>
<evidence type="ECO:0000256" key="6">
    <source>
        <dbReference type="ARBA" id="ARBA00023049"/>
    </source>
</evidence>
<dbReference type="Gene3D" id="1.10.1370.40">
    <property type="match status" value="1"/>
</dbReference>
<feature type="non-terminal residue" evidence="9">
    <location>
        <position position="646"/>
    </location>
</feature>
<dbReference type="OrthoDB" id="534666at2759"/>
<keyword evidence="4 7" id="KW-0378">Hydrolase</keyword>
<feature type="domain" description="Peptidase M3A/M3B catalytic" evidence="8">
    <location>
        <begin position="393"/>
        <end position="615"/>
    </location>
</feature>
<evidence type="ECO:0000259" key="8">
    <source>
        <dbReference type="Pfam" id="PF01432"/>
    </source>
</evidence>
<dbReference type="Proteomes" id="UP001150538">
    <property type="component" value="Unassembled WGS sequence"/>
</dbReference>
<protein>
    <submittedName>
        <fullName evidence="9">Metalloendopeptidase</fullName>
        <ecNumber evidence="9">3.4.24.37</ecNumber>
    </submittedName>
</protein>
<evidence type="ECO:0000256" key="1">
    <source>
        <dbReference type="ARBA" id="ARBA00006040"/>
    </source>
</evidence>
<evidence type="ECO:0000313" key="9">
    <source>
        <dbReference type="EMBL" id="KAJ1910166.1"/>
    </source>
</evidence>
<proteinExistence type="inferred from homology"/>
<evidence type="ECO:0000256" key="5">
    <source>
        <dbReference type="ARBA" id="ARBA00022833"/>
    </source>
</evidence>
<keyword evidence="6 7" id="KW-0482">Metalloprotease</keyword>
<keyword evidence="10" id="KW-1185">Reference proteome</keyword>
<comment type="cofactor">
    <cofactor evidence="7">
        <name>Zn(2+)</name>
        <dbReference type="ChEBI" id="CHEBI:29105"/>
    </cofactor>
    <text evidence="7">Binds 1 zinc ion.</text>
</comment>
<keyword evidence="2 7" id="KW-0645">Protease</keyword>
<dbReference type="GO" id="GO:0006518">
    <property type="term" value="P:peptide metabolic process"/>
    <property type="evidence" value="ECO:0007669"/>
    <property type="project" value="TreeGrafter"/>
</dbReference>
<dbReference type="PANTHER" id="PTHR11804:SF84">
    <property type="entry name" value="SACCHAROLYSIN"/>
    <property type="match status" value="1"/>
</dbReference>
<dbReference type="GO" id="GO:0004222">
    <property type="term" value="F:metalloendopeptidase activity"/>
    <property type="evidence" value="ECO:0007669"/>
    <property type="project" value="UniProtKB-EC"/>
</dbReference>
<dbReference type="EMBL" id="JANBPU010000621">
    <property type="protein sequence ID" value="KAJ1910166.1"/>
    <property type="molecule type" value="Genomic_DNA"/>
</dbReference>
<comment type="caution">
    <text evidence="9">The sequence shown here is derived from an EMBL/GenBank/DDBJ whole genome shotgun (WGS) entry which is preliminary data.</text>
</comment>
<dbReference type="InterPro" id="IPR045090">
    <property type="entry name" value="Pept_M3A_M3B"/>
</dbReference>
<reference evidence="9" key="1">
    <citation type="submission" date="2022-07" db="EMBL/GenBank/DDBJ databases">
        <title>Phylogenomic reconstructions and comparative analyses of Kickxellomycotina fungi.</title>
        <authorList>
            <person name="Reynolds N.K."/>
            <person name="Stajich J.E."/>
            <person name="Barry K."/>
            <person name="Grigoriev I.V."/>
            <person name="Crous P."/>
            <person name="Smith M.E."/>
        </authorList>
    </citation>
    <scope>NUCLEOTIDE SEQUENCE</scope>
    <source>
        <strain evidence="9">NBRC 100468</strain>
    </source>
</reference>
<evidence type="ECO:0000256" key="7">
    <source>
        <dbReference type="RuleBase" id="RU003435"/>
    </source>
</evidence>
<evidence type="ECO:0000256" key="4">
    <source>
        <dbReference type="ARBA" id="ARBA00022801"/>
    </source>
</evidence>